<feature type="transmembrane region" description="Helical" evidence="5">
    <location>
        <begin position="420"/>
        <end position="440"/>
    </location>
</feature>
<evidence type="ECO:0000256" key="3">
    <source>
        <dbReference type="ARBA" id="ARBA00022989"/>
    </source>
</evidence>
<dbReference type="InterPro" id="IPR036259">
    <property type="entry name" value="MFS_trans_sf"/>
</dbReference>
<evidence type="ECO:0000256" key="5">
    <source>
        <dbReference type="SAM" id="Phobius"/>
    </source>
</evidence>
<reference evidence="8" key="1">
    <citation type="journal article" date="2019" name="Int. J. Syst. Evol. Microbiol.">
        <title>The Global Catalogue of Microorganisms (GCM) 10K type strain sequencing project: providing services to taxonomists for standard genome sequencing and annotation.</title>
        <authorList>
            <consortium name="The Broad Institute Genomics Platform"/>
            <consortium name="The Broad Institute Genome Sequencing Center for Infectious Disease"/>
            <person name="Wu L."/>
            <person name="Ma J."/>
        </authorList>
    </citation>
    <scope>NUCLEOTIDE SEQUENCE [LARGE SCALE GENOMIC DNA]</scope>
    <source>
        <strain evidence="8">JCM 16898</strain>
    </source>
</reference>
<dbReference type="InterPro" id="IPR011701">
    <property type="entry name" value="MFS"/>
</dbReference>
<evidence type="ECO:0000313" key="7">
    <source>
        <dbReference type="EMBL" id="GAA3525182.1"/>
    </source>
</evidence>
<feature type="transmembrane region" description="Helical" evidence="5">
    <location>
        <begin position="83"/>
        <end position="106"/>
    </location>
</feature>
<sequence length="452" mass="45089">MTPGSSLRAVFAGRRGRLLAALLFAEFGGAVQSIAYSSVLPIASNELAGAGLYGATLAAGSFTTILVLAAGPGPFARMAPGRVLAFATLLYVVGAALCVTAPAMGFVLAGTIVRGLSGGLLAGFGMTALGALYQGSARTRVMGLFALMWLLPALAGPAVNAMVTIAAGWRAAMAWPAVLVVLGRLLIGRDAQLIPWKRSRGTRLGPGNAVVLLGGLAVATAAPAAHERITGTALLVLGVLGAGWAALRTLRSQVDGQRTQYLVTATMFWLCLAFFGGSGTVPLAAVNGLGRGVVASSVVVGAGLVAWALTGLRRSGGGTVPGLLFVAVGLVLEVLAQVPAIGRVPALLILVAAWALAGLGMGLSYAPVSSSVFDGVDTGRTAQVATAIAFAETAGTAVGALVSGGVFSTATSLGVGARGSVIWSFALLAMVAVAALCTHVRVRGGDFGDRTG</sequence>
<feature type="transmembrane region" description="Helical" evidence="5">
    <location>
        <begin position="346"/>
        <end position="366"/>
    </location>
</feature>
<feature type="transmembrane region" description="Helical" evidence="5">
    <location>
        <begin position="387"/>
        <end position="408"/>
    </location>
</feature>
<dbReference type="Proteomes" id="UP001500689">
    <property type="component" value="Unassembled WGS sequence"/>
</dbReference>
<evidence type="ECO:0000256" key="4">
    <source>
        <dbReference type="ARBA" id="ARBA00023136"/>
    </source>
</evidence>
<dbReference type="PROSITE" id="PS50850">
    <property type="entry name" value="MFS"/>
    <property type="match status" value="1"/>
</dbReference>
<feature type="transmembrane region" description="Helical" evidence="5">
    <location>
        <begin position="262"/>
        <end position="286"/>
    </location>
</feature>
<keyword evidence="4 5" id="KW-0472">Membrane</keyword>
<feature type="transmembrane region" description="Helical" evidence="5">
    <location>
        <begin position="232"/>
        <end position="250"/>
    </location>
</feature>
<name>A0ABP6UY54_9PSEU</name>
<comment type="caution">
    <text evidence="7">The sequence shown here is derived from an EMBL/GenBank/DDBJ whole genome shotgun (WGS) entry which is preliminary data.</text>
</comment>
<feature type="transmembrane region" description="Helical" evidence="5">
    <location>
        <begin position="169"/>
        <end position="187"/>
    </location>
</feature>
<feature type="transmembrane region" description="Helical" evidence="5">
    <location>
        <begin position="112"/>
        <end position="132"/>
    </location>
</feature>
<feature type="transmembrane region" description="Helical" evidence="5">
    <location>
        <begin position="144"/>
        <end position="163"/>
    </location>
</feature>
<keyword evidence="8" id="KW-1185">Reference proteome</keyword>
<dbReference type="EMBL" id="BAAAZN010000001">
    <property type="protein sequence ID" value="GAA3525182.1"/>
    <property type="molecule type" value="Genomic_DNA"/>
</dbReference>
<keyword evidence="2 5" id="KW-0812">Transmembrane</keyword>
<evidence type="ECO:0000256" key="2">
    <source>
        <dbReference type="ARBA" id="ARBA00022692"/>
    </source>
</evidence>
<gene>
    <name evidence="7" type="ORF">GCM10022222_04990</name>
</gene>
<feature type="transmembrane region" description="Helical" evidence="5">
    <location>
        <begin position="47"/>
        <end position="71"/>
    </location>
</feature>
<feature type="transmembrane region" description="Helical" evidence="5">
    <location>
        <begin position="208"/>
        <end position="226"/>
    </location>
</feature>
<dbReference type="SUPFAM" id="SSF103473">
    <property type="entry name" value="MFS general substrate transporter"/>
    <property type="match status" value="1"/>
</dbReference>
<evidence type="ECO:0000259" key="6">
    <source>
        <dbReference type="PROSITE" id="PS50850"/>
    </source>
</evidence>
<organism evidence="7 8">
    <name type="scientific">Amycolatopsis ultiminotia</name>
    <dbReference type="NCBI Taxonomy" id="543629"/>
    <lineage>
        <taxon>Bacteria</taxon>
        <taxon>Bacillati</taxon>
        <taxon>Actinomycetota</taxon>
        <taxon>Actinomycetes</taxon>
        <taxon>Pseudonocardiales</taxon>
        <taxon>Pseudonocardiaceae</taxon>
        <taxon>Amycolatopsis</taxon>
    </lineage>
</organism>
<protein>
    <recommendedName>
        <fullName evidence="6">Major facilitator superfamily (MFS) profile domain-containing protein</fullName>
    </recommendedName>
</protein>
<feature type="transmembrane region" description="Helical" evidence="5">
    <location>
        <begin position="322"/>
        <end position="340"/>
    </location>
</feature>
<proteinExistence type="predicted"/>
<dbReference type="RefSeq" id="WP_344854760.1">
    <property type="nucleotide sequence ID" value="NZ_BAAAZN010000001.1"/>
</dbReference>
<dbReference type="Gene3D" id="1.20.1250.20">
    <property type="entry name" value="MFS general substrate transporter like domains"/>
    <property type="match status" value="1"/>
</dbReference>
<feature type="transmembrane region" description="Helical" evidence="5">
    <location>
        <begin position="292"/>
        <end position="310"/>
    </location>
</feature>
<dbReference type="Pfam" id="PF07690">
    <property type="entry name" value="MFS_1"/>
    <property type="match status" value="1"/>
</dbReference>
<dbReference type="InterPro" id="IPR020846">
    <property type="entry name" value="MFS_dom"/>
</dbReference>
<keyword evidence="3 5" id="KW-1133">Transmembrane helix</keyword>
<feature type="domain" description="Major facilitator superfamily (MFS) profile" evidence="6">
    <location>
        <begin position="9"/>
        <end position="441"/>
    </location>
</feature>
<evidence type="ECO:0000313" key="8">
    <source>
        <dbReference type="Proteomes" id="UP001500689"/>
    </source>
</evidence>
<comment type="subcellular location">
    <subcellularLocation>
        <location evidence="1">Cell membrane</location>
        <topology evidence="1">Multi-pass membrane protein</topology>
    </subcellularLocation>
</comment>
<evidence type="ECO:0000256" key="1">
    <source>
        <dbReference type="ARBA" id="ARBA00004651"/>
    </source>
</evidence>
<accession>A0ABP6UY54</accession>